<feature type="transmembrane region" description="Helical" evidence="6">
    <location>
        <begin position="302"/>
        <end position="320"/>
    </location>
</feature>
<feature type="transmembrane region" description="Helical" evidence="6">
    <location>
        <begin position="221"/>
        <end position="241"/>
    </location>
</feature>
<dbReference type="AlphaFoldDB" id="A0A1Q2CSP3"/>
<feature type="transmembrane region" description="Helical" evidence="6">
    <location>
        <begin position="349"/>
        <end position="374"/>
    </location>
</feature>
<evidence type="ECO:0000256" key="5">
    <source>
        <dbReference type="ARBA" id="ARBA00023136"/>
    </source>
</evidence>
<keyword evidence="4 6" id="KW-1133">Transmembrane helix</keyword>
<feature type="transmembrane region" description="Helical" evidence="6">
    <location>
        <begin position="79"/>
        <end position="107"/>
    </location>
</feature>
<organism evidence="8 9">
    <name type="scientific">Tessaracoccus aquimaris</name>
    <dbReference type="NCBI Taxonomy" id="1332264"/>
    <lineage>
        <taxon>Bacteria</taxon>
        <taxon>Bacillati</taxon>
        <taxon>Actinomycetota</taxon>
        <taxon>Actinomycetes</taxon>
        <taxon>Propionibacteriales</taxon>
        <taxon>Propionibacteriaceae</taxon>
        <taxon>Tessaracoccus</taxon>
    </lineage>
</organism>
<dbReference type="STRING" id="1332264.BW730_17535"/>
<dbReference type="Proteomes" id="UP000188145">
    <property type="component" value="Chromosome"/>
</dbReference>
<name>A0A1Q2CSP3_9ACTN</name>
<evidence type="ECO:0000313" key="9">
    <source>
        <dbReference type="Proteomes" id="UP000188145"/>
    </source>
</evidence>
<dbReference type="KEGG" id="tes:BW730_17535"/>
<feature type="transmembrane region" description="Helical" evidence="6">
    <location>
        <begin position="179"/>
        <end position="200"/>
    </location>
</feature>
<evidence type="ECO:0000256" key="3">
    <source>
        <dbReference type="ARBA" id="ARBA00022692"/>
    </source>
</evidence>
<sequence>MSAGATGLTSLSLQLTRARFVTRQGESLLYLASTLAYAVCSSLALTVAGGTWMFWNRYRQPTGLLADVLAVDPSFTNVLMFYVMLAIIACALLVPSLFGLAASAAVLGARGRERRLSALRLLGVSAGDVTRMSLIDTAIQAGIGCVVGTIAYLATVPLWSNMQMQSVPIGVQEMTLPWWLLLSVLAATLLIGLGASWWGLRQVRISPLGVARRANRPALRAWRVVVFVGVVIAAMIGTQMLQLGGQIIFWIILGAILLTVVWGLNLVAPWFLQLISKLLAKSPSPSMIWAARRIESNPKTTWQMGSGIALMSFIGGYISMMPLNFAQPGDAEVVTSFVEGAAWDFTKGALITLAVGLVLTATSVLITQASAVLERAEQARALDKMGAPRSFLTRATWLETLGPLVLAMVLGSGLGIAMATPMAEFAGSVGARASTGTLILGSVLIAGLALVTAALLATRPLQRQVLAVHERPND</sequence>
<feature type="domain" description="ABC3 transporter permease C-terminal" evidence="7">
    <location>
        <begin position="96"/>
        <end position="204"/>
    </location>
</feature>
<dbReference type="EMBL" id="CP019606">
    <property type="protein sequence ID" value="AQP49030.1"/>
    <property type="molecule type" value="Genomic_DNA"/>
</dbReference>
<feature type="transmembrane region" description="Helical" evidence="6">
    <location>
        <begin position="247"/>
        <end position="272"/>
    </location>
</feature>
<keyword evidence="3 6" id="KW-0812">Transmembrane</keyword>
<feature type="transmembrane region" description="Helical" evidence="6">
    <location>
        <begin position="438"/>
        <end position="457"/>
    </location>
</feature>
<evidence type="ECO:0000256" key="6">
    <source>
        <dbReference type="SAM" id="Phobius"/>
    </source>
</evidence>
<accession>A0A1Q2CSP3</accession>
<protein>
    <recommendedName>
        <fullName evidence="7">ABC3 transporter permease C-terminal domain-containing protein</fullName>
    </recommendedName>
</protein>
<dbReference type="RefSeq" id="WP_077687386.1">
    <property type="nucleotide sequence ID" value="NZ_CP019606.1"/>
</dbReference>
<proteinExistence type="predicted"/>
<evidence type="ECO:0000256" key="4">
    <source>
        <dbReference type="ARBA" id="ARBA00022989"/>
    </source>
</evidence>
<keyword evidence="9" id="KW-1185">Reference proteome</keyword>
<dbReference type="Pfam" id="PF02687">
    <property type="entry name" value="FtsX"/>
    <property type="match status" value="2"/>
</dbReference>
<feature type="transmembrane region" description="Helical" evidence="6">
    <location>
        <begin position="141"/>
        <end position="159"/>
    </location>
</feature>
<evidence type="ECO:0000256" key="1">
    <source>
        <dbReference type="ARBA" id="ARBA00004651"/>
    </source>
</evidence>
<keyword evidence="2" id="KW-1003">Cell membrane</keyword>
<reference evidence="9" key="1">
    <citation type="submission" date="2017-02" db="EMBL/GenBank/DDBJ databases">
        <title>Tessaracoccus aquaemaris sp. nov., isolated from the intestine of a Korean rockfish, Sebastes schlegelii, in a marine aquaculture pond.</title>
        <authorList>
            <person name="Tak E.J."/>
            <person name="Bae J.-W."/>
        </authorList>
    </citation>
    <scope>NUCLEOTIDE SEQUENCE [LARGE SCALE GENOMIC DNA]</scope>
    <source>
        <strain evidence="9">NSG39</strain>
    </source>
</reference>
<evidence type="ECO:0000256" key="2">
    <source>
        <dbReference type="ARBA" id="ARBA00022475"/>
    </source>
</evidence>
<evidence type="ECO:0000313" key="8">
    <source>
        <dbReference type="EMBL" id="AQP49030.1"/>
    </source>
</evidence>
<dbReference type="InterPro" id="IPR003838">
    <property type="entry name" value="ABC3_permease_C"/>
</dbReference>
<feature type="domain" description="ABC3 transporter permease C-terminal" evidence="7">
    <location>
        <begin position="352"/>
        <end position="460"/>
    </location>
</feature>
<dbReference type="GO" id="GO:0005886">
    <property type="term" value="C:plasma membrane"/>
    <property type="evidence" value="ECO:0007669"/>
    <property type="project" value="UniProtKB-SubCell"/>
</dbReference>
<feature type="transmembrane region" description="Helical" evidence="6">
    <location>
        <begin position="395"/>
        <end position="418"/>
    </location>
</feature>
<keyword evidence="5 6" id="KW-0472">Membrane</keyword>
<gene>
    <name evidence="8" type="ORF">BW730_17535</name>
</gene>
<feature type="transmembrane region" description="Helical" evidence="6">
    <location>
        <begin position="28"/>
        <end position="55"/>
    </location>
</feature>
<comment type="subcellular location">
    <subcellularLocation>
        <location evidence="1">Cell membrane</location>
        <topology evidence="1">Multi-pass membrane protein</topology>
    </subcellularLocation>
</comment>
<dbReference type="OrthoDB" id="5118998at2"/>
<evidence type="ECO:0000259" key="7">
    <source>
        <dbReference type="Pfam" id="PF02687"/>
    </source>
</evidence>